<dbReference type="SUPFAM" id="SSF51556">
    <property type="entry name" value="Metallo-dependent hydrolases"/>
    <property type="match status" value="1"/>
</dbReference>
<dbReference type="Gene3D" id="2.30.40.10">
    <property type="entry name" value="Urease, subunit C, domain 1"/>
    <property type="match status" value="1"/>
</dbReference>
<dbReference type="PANTHER" id="PTHR22642:SF2">
    <property type="entry name" value="PROTEIN LONG AFTER FAR-RED 3"/>
    <property type="match status" value="1"/>
</dbReference>
<feature type="domain" description="Amidohydrolase 3" evidence="1">
    <location>
        <begin position="50"/>
        <end position="531"/>
    </location>
</feature>
<evidence type="ECO:0000313" key="2">
    <source>
        <dbReference type="EMBL" id="CEI80911.1"/>
    </source>
</evidence>
<dbReference type="Gene3D" id="3.20.20.140">
    <property type="entry name" value="Metal-dependent hydrolases"/>
    <property type="match status" value="1"/>
</dbReference>
<dbReference type="AlphaFoldDB" id="A0A0A1MPB7"/>
<dbReference type="GO" id="GO:0016810">
    <property type="term" value="F:hydrolase activity, acting on carbon-nitrogen (but not peptide) bonds"/>
    <property type="evidence" value="ECO:0007669"/>
    <property type="project" value="InterPro"/>
</dbReference>
<accession>A0A0A1MPB7</accession>
<dbReference type="STRING" id="545501.BN997_00724"/>
<dbReference type="PANTHER" id="PTHR22642">
    <property type="entry name" value="IMIDAZOLONEPROPIONASE"/>
    <property type="match status" value="1"/>
</dbReference>
<proteinExistence type="predicted"/>
<dbReference type="OrthoDB" id="9767366at2"/>
<dbReference type="Proteomes" id="UP000040453">
    <property type="component" value="Unassembled WGS sequence"/>
</dbReference>
<dbReference type="Pfam" id="PF07969">
    <property type="entry name" value="Amidohydro_3"/>
    <property type="match status" value="1"/>
</dbReference>
<dbReference type="InterPro" id="IPR011059">
    <property type="entry name" value="Metal-dep_hydrolase_composite"/>
</dbReference>
<name>A0A0A1MPB7_9BACI</name>
<dbReference type="Gene3D" id="3.10.310.70">
    <property type="match status" value="1"/>
</dbReference>
<gene>
    <name evidence="2" type="primary">nfdA_1</name>
    <name evidence="2" type="ORF">BN997_00724</name>
</gene>
<sequence>MQKLYYGGNIITMTGENDNAEAVLVKNGVIKKQGSLAEVKQAASPQAESIDLQGNTLMPAFIDPHGHVSMVGHFSLMADLSECDNFDEVIQALKAYIQEKELKKGDIVVGCGYDHNFLAENRHPTKEILNQVSTEHPILILHASGHLGCTNDLGLQAAGINEHTSDPEGGTIGRVAGTNEPNGYLEENAVMGLQKTLFKDVKRDEFKLAEYAQNEYIKNGIATVQDGASSKEIIDLFKALAQQQKLKIDVVAYPVFDAEPKKLMEENKDYAKKYQNRFKIGGYKMFLDGSPQGKTAWLTEPYEGEETYLGYPWFKDEQVKQYTDAAVNDGVQLLTHCNGDAASDQLLRNYQASLEESNHPDKENLRPVMIHCQTVRNDQLDTMAGLSMIPSIFVAHTYYWGDVHLKNLGDKRGRRISPARSAYDRGLCVNFHQDAPIVKPDMLHTIWCAVNRQTRNGVSIGPEECISVYEALKAVTINAAYQYFEEDDKGSLEDGKVADLVILDQNPMKVDTMDIRDIQVLETIKDGETIYRSEVRTVR</sequence>
<dbReference type="SUPFAM" id="SSF51338">
    <property type="entry name" value="Composite domain of metallo-dependent hydrolases"/>
    <property type="match status" value="1"/>
</dbReference>
<keyword evidence="3" id="KW-1185">Reference proteome</keyword>
<dbReference type="CDD" id="cd01300">
    <property type="entry name" value="YtcJ_like"/>
    <property type="match status" value="1"/>
</dbReference>
<reference evidence="2 3" key="1">
    <citation type="submission" date="2014-11" db="EMBL/GenBank/DDBJ databases">
        <authorList>
            <person name="Urmite Genomes Urmite Genomes"/>
        </authorList>
    </citation>
    <scope>NUCLEOTIDE SEQUENCE [LARGE SCALE GENOMIC DNA]</scope>
    <source>
        <strain evidence="2 3">Oc5</strain>
    </source>
</reference>
<dbReference type="InterPro" id="IPR032466">
    <property type="entry name" value="Metal_Hydrolase"/>
</dbReference>
<dbReference type="EMBL" id="CDGG01000001">
    <property type="protein sequence ID" value="CEI80911.1"/>
    <property type="molecule type" value="Genomic_DNA"/>
</dbReference>
<evidence type="ECO:0000259" key="1">
    <source>
        <dbReference type="Pfam" id="PF07969"/>
    </source>
</evidence>
<organism evidence="2 3">
    <name type="scientific">Oceanobacillus oncorhynchi</name>
    <dbReference type="NCBI Taxonomy" id="545501"/>
    <lineage>
        <taxon>Bacteria</taxon>
        <taxon>Bacillati</taxon>
        <taxon>Bacillota</taxon>
        <taxon>Bacilli</taxon>
        <taxon>Bacillales</taxon>
        <taxon>Bacillaceae</taxon>
        <taxon>Oceanobacillus</taxon>
    </lineage>
</organism>
<dbReference type="InterPro" id="IPR033932">
    <property type="entry name" value="YtcJ-like"/>
</dbReference>
<dbReference type="InterPro" id="IPR013108">
    <property type="entry name" value="Amidohydro_3"/>
</dbReference>
<protein>
    <submittedName>
        <fullName evidence="2">N-substituted formamide deformylase</fullName>
    </submittedName>
</protein>
<evidence type="ECO:0000313" key="3">
    <source>
        <dbReference type="Proteomes" id="UP000040453"/>
    </source>
</evidence>
<dbReference type="RefSeq" id="WP_042529712.1">
    <property type="nucleotide sequence ID" value="NZ_CDGG01000001.1"/>
</dbReference>